<reference evidence="5 6" key="1">
    <citation type="journal article" date="2011" name="Cell">
        <title>The monarch butterfly genome yields insights into long-distance migration.</title>
        <authorList>
            <person name="Zhan S."/>
            <person name="Merlin C."/>
            <person name="Boore J.L."/>
            <person name="Reppert S.M."/>
        </authorList>
    </citation>
    <scope>NUCLEOTIDE SEQUENCE [LARGE SCALE GENOMIC DNA]</scope>
    <source>
        <strain evidence="5">F-2</strain>
    </source>
</reference>
<evidence type="ECO:0000256" key="4">
    <source>
        <dbReference type="SAM" id="MobiDB-lite"/>
    </source>
</evidence>
<proteinExistence type="predicted"/>
<keyword evidence="6" id="KW-1185">Reference proteome</keyword>
<feature type="compositionally biased region" description="Basic residues" evidence="4">
    <location>
        <begin position="142"/>
        <end position="152"/>
    </location>
</feature>
<dbReference type="Gene3D" id="2.30.30.380">
    <property type="entry name" value="Zn-finger domain of Sec23/24"/>
    <property type="match status" value="1"/>
</dbReference>
<keyword evidence="1" id="KW-0479">Metal-binding</keyword>
<feature type="compositionally biased region" description="Low complexity" evidence="4">
    <location>
        <begin position="170"/>
        <end position="184"/>
    </location>
</feature>
<dbReference type="EMBL" id="AGBW02008465">
    <property type="protein sequence ID" value="OWR53319.1"/>
    <property type="molecule type" value="Genomic_DNA"/>
</dbReference>
<evidence type="ECO:0000313" key="6">
    <source>
        <dbReference type="Proteomes" id="UP000007151"/>
    </source>
</evidence>
<dbReference type="GO" id="GO:0016567">
    <property type="term" value="P:protein ubiquitination"/>
    <property type="evidence" value="ECO:0007669"/>
    <property type="project" value="TreeGrafter"/>
</dbReference>
<evidence type="ECO:0000256" key="2">
    <source>
        <dbReference type="ARBA" id="ARBA00022771"/>
    </source>
</evidence>
<dbReference type="OrthoDB" id="24526at2759"/>
<dbReference type="Pfam" id="PF13920">
    <property type="entry name" value="zf-C3HC4_3"/>
    <property type="match status" value="1"/>
</dbReference>
<name>A0A212FHV9_DANPL</name>
<dbReference type="GO" id="GO:0008270">
    <property type="term" value="F:zinc ion binding"/>
    <property type="evidence" value="ECO:0007669"/>
    <property type="project" value="UniProtKB-KW"/>
</dbReference>
<feature type="region of interest" description="Disordered" evidence="4">
    <location>
        <begin position="142"/>
        <end position="209"/>
    </location>
</feature>
<dbReference type="SUPFAM" id="SSF90209">
    <property type="entry name" value="Ran binding protein zinc finger-like"/>
    <property type="match status" value="1"/>
</dbReference>
<sequence>MNTTATYSSEPSWSRRCSTETVFSIQGKETDFVQDTTDSEWASDHGVEYEPVSESDERHTLLSGSSDLSDNEIIKTQVIEVSVEDDGGLLLADSEIMSSSSDSELDFHDYWLCAHCHATNNNPLYRYCERCFKVRKNLFPPRPKRRKGKKCDKRPGQGSRPLSPDSGVASTLSQELQSSQLTNTDTLNINSDDRDRVRSDSELEPEAKRRRVQVEPLVKAMSDPAVMLDTAAADDGRTSELCIMCCSEPKSGVFVHGRIAHICCCYKCALKVWSTVKRCPVCNCKVNNVLRAVVM</sequence>
<evidence type="ECO:0000256" key="3">
    <source>
        <dbReference type="ARBA" id="ARBA00022833"/>
    </source>
</evidence>
<feature type="compositionally biased region" description="Basic and acidic residues" evidence="4">
    <location>
        <begin position="191"/>
        <end position="207"/>
    </location>
</feature>
<dbReference type="eggNOG" id="ENOG502QQNV">
    <property type="taxonomic scope" value="Eukaryota"/>
</dbReference>
<dbReference type="InterPro" id="IPR036443">
    <property type="entry name" value="Znf_RanBP2_sf"/>
</dbReference>
<dbReference type="Gene3D" id="3.30.40.10">
    <property type="entry name" value="Zinc/RING finger domain, C3HC4 (zinc finger)"/>
    <property type="match status" value="1"/>
</dbReference>
<evidence type="ECO:0000313" key="5">
    <source>
        <dbReference type="EMBL" id="OWR53319.1"/>
    </source>
</evidence>
<dbReference type="GO" id="GO:0010468">
    <property type="term" value="P:regulation of gene expression"/>
    <property type="evidence" value="ECO:0007669"/>
    <property type="project" value="TreeGrafter"/>
</dbReference>
<keyword evidence="3" id="KW-0862">Zinc</keyword>
<accession>A0A212FHV9</accession>
<dbReference type="AlphaFoldDB" id="A0A212FHV9"/>
<protein>
    <submittedName>
        <fullName evidence="5">Mdm2 transformed 3T3 cell double minute 2 p53 binding protein</fullName>
    </submittedName>
</protein>
<dbReference type="PANTHER" id="PTHR46858">
    <property type="entry name" value="OS05G0521000 PROTEIN"/>
    <property type="match status" value="1"/>
</dbReference>
<dbReference type="KEGG" id="dpl:KGM_209973"/>
<dbReference type="GO" id="GO:0061630">
    <property type="term" value="F:ubiquitin protein ligase activity"/>
    <property type="evidence" value="ECO:0007669"/>
    <property type="project" value="TreeGrafter"/>
</dbReference>
<dbReference type="InterPro" id="IPR013083">
    <property type="entry name" value="Znf_RING/FYVE/PHD"/>
</dbReference>
<gene>
    <name evidence="5" type="ORF">KGM_209973</name>
</gene>
<dbReference type="STRING" id="278856.A0A212FHV9"/>
<organism evidence="5 6">
    <name type="scientific">Danaus plexippus plexippus</name>
    <dbReference type="NCBI Taxonomy" id="278856"/>
    <lineage>
        <taxon>Eukaryota</taxon>
        <taxon>Metazoa</taxon>
        <taxon>Ecdysozoa</taxon>
        <taxon>Arthropoda</taxon>
        <taxon>Hexapoda</taxon>
        <taxon>Insecta</taxon>
        <taxon>Pterygota</taxon>
        <taxon>Neoptera</taxon>
        <taxon>Endopterygota</taxon>
        <taxon>Lepidoptera</taxon>
        <taxon>Glossata</taxon>
        <taxon>Ditrysia</taxon>
        <taxon>Papilionoidea</taxon>
        <taxon>Nymphalidae</taxon>
        <taxon>Danainae</taxon>
        <taxon>Danaini</taxon>
        <taxon>Danaina</taxon>
        <taxon>Danaus</taxon>
        <taxon>Danaus</taxon>
    </lineage>
</organism>
<evidence type="ECO:0000256" key="1">
    <source>
        <dbReference type="ARBA" id="ARBA00022723"/>
    </source>
</evidence>
<keyword evidence="2" id="KW-0863">Zinc-finger</keyword>
<dbReference type="Proteomes" id="UP000007151">
    <property type="component" value="Unassembled WGS sequence"/>
</dbReference>
<comment type="caution">
    <text evidence="5">The sequence shown here is derived from an EMBL/GenBank/DDBJ whole genome shotgun (WGS) entry which is preliminary data.</text>
</comment>
<dbReference type="CDD" id="cd16646">
    <property type="entry name" value="mRING-HC-C2H2C4_MDM2-like"/>
    <property type="match status" value="1"/>
</dbReference>
<dbReference type="PANTHER" id="PTHR46858:SF5">
    <property type="entry name" value="E3 UBIQUITIN-PROTEIN LIGASE APD1-RELATED"/>
    <property type="match status" value="1"/>
</dbReference>
<dbReference type="GO" id="GO:0043066">
    <property type="term" value="P:negative regulation of apoptotic process"/>
    <property type="evidence" value="ECO:0007669"/>
    <property type="project" value="TreeGrafter"/>
</dbReference>